<protein>
    <submittedName>
        <fullName evidence="2">DUF1735 domain-containing protein</fullName>
    </submittedName>
</protein>
<dbReference type="Pfam" id="PF08522">
    <property type="entry name" value="BT_3987-like_N"/>
    <property type="match status" value="1"/>
</dbReference>
<name>A0A940IGQ7_9BACT</name>
<dbReference type="Proteomes" id="UP000771749">
    <property type="component" value="Unassembled WGS sequence"/>
</dbReference>
<accession>A0A940IGQ7</accession>
<dbReference type="InterPro" id="IPR013320">
    <property type="entry name" value="ConA-like_dom_sf"/>
</dbReference>
<dbReference type="GO" id="GO:0004553">
    <property type="term" value="F:hydrolase activity, hydrolyzing O-glycosyl compounds"/>
    <property type="evidence" value="ECO:0007669"/>
    <property type="project" value="UniProtKB-ARBA"/>
</dbReference>
<organism evidence="2 3">
    <name type="scientific">Candidatus Cryptobacteroides gallistercoris</name>
    <dbReference type="NCBI Taxonomy" id="2840765"/>
    <lineage>
        <taxon>Bacteria</taxon>
        <taxon>Pseudomonadati</taxon>
        <taxon>Bacteroidota</taxon>
        <taxon>Bacteroidia</taxon>
        <taxon>Bacteroidales</taxon>
        <taxon>Candidatus Cryptobacteroides</taxon>
    </lineage>
</organism>
<evidence type="ECO:0000259" key="1">
    <source>
        <dbReference type="Pfam" id="PF08522"/>
    </source>
</evidence>
<dbReference type="InterPro" id="IPR013728">
    <property type="entry name" value="BT_3987-like_N"/>
</dbReference>
<evidence type="ECO:0000313" key="3">
    <source>
        <dbReference type="Proteomes" id="UP000771749"/>
    </source>
</evidence>
<evidence type="ECO:0000313" key="2">
    <source>
        <dbReference type="EMBL" id="MBO8454195.1"/>
    </source>
</evidence>
<gene>
    <name evidence="2" type="ORF">IAC07_05670</name>
</gene>
<dbReference type="Gene3D" id="2.60.120.200">
    <property type="match status" value="1"/>
</dbReference>
<dbReference type="SUPFAM" id="SSF49899">
    <property type="entry name" value="Concanavalin A-like lectins/glucanases"/>
    <property type="match status" value="1"/>
</dbReference>
<dbReference type="PROSITE" id="PS51257">
    <property type="entry name" value="PROKAR_LIPOPROTEIN"/>
    <property type="match status" value="1"/>
</dbReference>
<reference evidence="2" key="1">
    <citation type="submission" date="2020-10" db="EMBL/GenBank/DDBJ databases">
        <authorList>
            <person name="Gilroy R."/>
        </authorList>
    </citation>
    <scope>NUCLEOTIDE SEQUENCE</scope>
    <source>
        <strain evidence="2">F1-3629</strain>
    </source>
</reference>
<dbReference type="Pfam" id="PF13385">
    <property type="entry name" value="Laminin_G_3"/>
    <property type="match status" value="1"/>
</dbReference>
<proteinExistence type="predicted"/>
<reference evidence="2" key="2">
    <citation type="journal article" date="2021" name="PeerJ">
        <title>Extensive microbial diversity within the chicken gut microbiome revealed by metagenomics and culture.</title>
        <authorList>
            <person name="Gilroy R."/>
            <person name="Ravi A."/>
            <person name="Getino M."/>
            <person name="Pursley I."/>
            <person name="Horton D.L."/>
            <person name="Alikhan N.F."/>
            <person name="Baker D."/>
            <person name="Gharbi K."/>
            <person name="Hall N."/>
            <person name="Watson M."/>
            <person name="Adriaenssens E.M."/>
            <person name="Foster-Nyarko E."/>
            <person name="Jarju S."/>
            <person name="Secka A."/>
            <person name="Antonio M."/>
            <person name="Oren A."/>
            <person name="Chaudhuri R.R."/>
            <person name="La Ragione R."/>
            <person name="Hildebrand F."/>
            <person name="Pallen M.J."/>
        </authorList>
    </citation>
    <scope>NUCLEOTIDE SEQUENCE</scope>
    <source>
        <strain evidence="2">F1-3629</strain>
    </source>
</reference>
<dbReference type="Gene3D" id="2.60.40.1740">
    <property type="entry name" value="hypothetical protein (bacova_03559)"/>
    <property type="match status" value="1"/>
</dbReference>
<feature type="domain" description="BT-3987-like N-terminal" evidence="1">
    <location>
        <begin position="29"/>
        <end position="143"/>
    </location>
</feature>
<sequence length="399" mass="43674">MMKTRIFNFVFPALALLAMTSCREKEWTYDNKVFISGDKVTSTILKPSVKSLEAELVAAVARPVDQTVNVTFVADASLIEAYNASYFDHAVMLPEANWTMSSNSTRIQQGTIESAPLALSFHDLDQLPTDQPYVLPVSIASAGMDVLASASAVYYVFRGGSIINVVADFEKSNYIEFPTFRSGEGSGLDPFRTLTDFTMEALVNIRQFQPGIQSVMGMEGKLLIRISDNGLEPNQLQVVTPFGNLPTSSADPSVCAMTPGEWTHIAVTGNSETRELIIYLNGEVAASTVMSGWNPIDLVTPYTSDKGSQYFHIGYSYEAGREMDGMISECRFWNIVRSADDIKANPYEVDPASEGLIGYWKFDEGQGSTITDYTGNGNNGSAHDENLTWVPVSIPETGE</sequence>
<dbReference type="EMBL" id="JADIMJ010000084">
    <property type="protein sequence ID" value="MBO8454195.1"/>
    <property type="molecule type" value="Genomic_DNA"/>
</dbReference>
<dbReference type="AlphaFoldDB" id="A0A940IGQ7"/>
<comment type="caution">
    <text evidence="2">The sequence shown here is derived from an EMBL/GenBank/DDBJ whole genome shotgun (WGS) entry which is preliminary data.</text>
</comment>
<dbReference type="GO" id="GO:0005975">
    <property type="term" value="P:carbohydrate metabolic process"/>
    <property type="evidence" value="ECO:0007669"/>
    <property type="project" value="UniProtKB-ARBA"/>
</dbReference>